<keyword evidence="7" id="KW-0448">Lipopolysaccharide biosynthesis</keyword>
<dbReference type="GO" id="GO:0005829">
    <property type="term" value="C:cytosol"/>
    <property type="evidence" value="ECO:0007669"/>
    <property type="project" value="TreeGrafter"/>
</dbReference>
<evidence type="ECO:0000313" key="14">
    <source>
        <dbReference type="EMBL" id="GHD34471.1"/>
    </source>
</evidence>
<evidence type="ECO:0000313" key="15">
    <source>
        <dbReference type="Proteomes" id="UP000644693"/>
    </source>
</evidence>
<evidence type="ECO:0000256" key="13">
    <source>
        <dbReference type="ARBA" id="ARBA00049201"/>
    </source>
</evidence>
<comment type="pathway">
    <text evidence="2">Bacterial outer membrane biogenesis; LPS core biosynthesis.</text>
</comment>
<keyword evidence="6" id="KW-0808">Transferase</keyword>
<dbReference type="AlphaFoldDB" id="A0A918XK17"/>
<dbReference type="EMBL" id="BMYM01000002">
    <property type="protein sequence ID" value="GHD34471.1"/>
    <property type="molecule type" value="Genomic_DNA"/>
</dbReference>
<sequence length="325" mass="35691">MKMSSLGDVIHTLPALTDAVSARPDLRFDWAVEEAFAEVPAWHPAVERVIPIALRRWRKQPLKTLSGTEWRRFRHELGLAHYDRVIDAQGLLKSAFVSRLADAPVFGLDKHSAREGAAAMAYQHRLSVPREMHAVERTRQLFAKSLDYPVPGNVGDYGVRDAMPGTSEASQPGLLFFHGTARKEKLWPQSYWVELARLAETKALKVWLPWGSDKERERAQAIAEQSANAQVLPRLDLRGIANLLLEVRAAVAVDTGLGHLAAALDVPAVSLYGPTRTALIGSYGRHQSHMVSPLAGDNAAAADAQMAAIQPEAVWAKLLTLLSEA</sequence>
<evidence type="ECO:0000256" key="11">
    <source>
        <dbReference type="ARBA" id="ARBA00044190"/>
    </source>
</evidence>
<keyword evidence="4" id="KW-0997">Cell inner membrane</keyword>
<evidence type="ECO:0000256" key="8">
    <source>
        <dbReference type="ARBA" id="ARBA00023136"/>
    </source>
</evidence>
<dbReference type="SUPFAM" id="SSF53756">
    <property type="entry name" value="UDP-Glycosyltransferase/glycogen phosphorylase"/>
    <property type="match status" value="1"/>
</dbReference>
<dbReference type="InterPro" id="IPR011908">
    <property type="entry name" value="LipoPS_heptosylTferase-I"/>
</dbReference>
<keyword evidence="15" id="KW-1185">Reference proteome</keyword>
<keyword evidence="3" id="KW-1003">Cell membrane</keyword>
<evidence type="ECO:0000256" key="1">
    <source>
        <dbReference type="ARBA" id="ARBA00004515"/>
    </source>
</evidence>
<dbReference type="InterPro" id="IPR002201">
    <property type="entry name" value="Glyco_trans_9"/>
</dbReference>
<dbReference type="CDD" id="cd03789">
    <property type="entry name" value="GT9_LPS_heptosyltransferase"/>
    <property type="match status" value="1"/>
</dbReference>
<comment type="catalytic activity">
    <reaction evidence="13">
        <text>an alpha-Kdo-(2-&gt;4)-alpha-Kdo-(2-&gt;6)-lipid A + ADP-L-glycero-beta-D-manno-heptose = an L-alpha-D-Hep-(1-&gt;5)-[alpha-Kdo-(2-&gt;4)]-alpha-Kdo-(2-&gt;6)-lipid A + ADP + H(+)</text>
        <dbReference type="Rhea" id="RHEA:74067"/>
        <dbReference type="ChEBI" id="CHEBI:15378"/>
        <dbReference type="ChEBI" id="CHEBI:61506"/>
        <dbReference type="ChEBI" id="CHEBI:176431"/>
        <dbReference type="ChEBI" id="CHEBI:193068"/>
        <dbReference type="ChEBI" id="CHEBI:456216"/>
        <dbReference type="EC" id="2.4.99.23"/>
    </reaction>
</comment>
<keyword evidence="5" id="KW-0328">Glycosyltransferase</keyword>
<dbReference type="PANTHER" id="PTHR30160:SF19">
    <property type="entry name" value="LIPOPOLYSACCHARIDE HEPTOSYLTRANSFERASE 1"/>
    <property type="match status" value="1"/>
</dbReference>
<comment type="similarity">
    <text evidence="9">Belongs to the glycosyltransferase 9 family.</text>
</comment>
<accession>A0A918XK17</accession>
<dbReference type="InterPro" id="IPR051199">
    <property type="entry name" value="LPS_LOS_Heptosyltrfase"/>
</dbReference>
<dbReference type="EC" id="2.4.99.23" evidence="10"/>
<comment type="subcellular location">
    <subcellularLocation>
        <location evidence="1">Cell inner membrane</location>
        <topology evidence="1">Peripheral membrane protein</topology>
        <orientation evidence="1">Cytoplasmic side</orientation>
    </subcellularLocation>
</comment>
<evidence type="ECO:0000256" key="5">
    <source>
        <dbReference type="ARBA" id="ARBA00022676"/>
    </source>
</evidence>
<dbReference type="GO" id="GO:0008713">
    <property type="term" value="F:ADP-heptose-lipopolysaccharide heptosyltransferase activity"/>
    <property type="evidence" value="ECO:0007669"/>
    <property type="project" value="TreeGrafter"/>
</dbReference>
<name>A0A918XK17_9GAMM</name>
<reference evidence="14" key="1">
    <citation type="journal article" date="2014" name="Int. J. Syst. Evol. Microbiol.">
        <title>Complete genome sequence of Corynebacterium casei LMG S-19264T (=DSM 44701T), isolated from a smear-ripened cheese.</title>
        <authorList>
            <consortium name="US DOE Joint Genome Institute (JGI-PGF)"/>
            <person name="Walter F."/>
            <person name="Albersmeier A."/>
            <person name="Kalinowski J."/>
            <person name="Ruckert C."/>
        </authorList>
    </citation>
    <scope>NUCLEOTIDE SEQUENCE</scope>
    <source>
        <strain evidence="14">KCTC 23430</strain>
    </source>
</reference>
<evidence type="ECO:0000256" key="9">
    <source>
        <dbReference type="ARBA" id="ARBA00043995"/>
    </source>
</evidence>
<dbReference type="PANTHER" id="PTHR30160">
    <property type="entry name" value="TETRAACYLDISACCHARIDE 4'-KINASE-RELATED"/>
    <property type="match status" value="1"/>
</dbReference>
<organism evidence="14 15">
    <name type="scientific">Parahalioglobus pacificus</name>
    <dbReference type="NCBI Taxonomy" id="930806"/>
    <lineage>
        <taxon>Bacteria</taxon>
        <taxon>Pseudomonadati</taxon>
        <taxon>Pseudomonadota</taxon>
        <taxon>Gammaproteobacteria</taxon>
        <taxon>Cellvibrionales</taxon>
        <taxon>Halieaceae</taxon>
        <taxon>Parahalioglobus</taxon>
    </lineage>
</organism>
<reference evidence="14" key="2">
    <citation type="submission" date="2020-09" db="EMBL/GenBank/DDBJ databases">
        <authorList>
            <person name="Sun Q."/>
            <person name="Kim S."/>
        </authorList>
    </citation>
    <scope>NUCLEOTIDE SEQUENCE</scope>
    <source>
        <strain evidence="14">KCTC 23430</strain>
    </source>
</reference>
<keyword evidence="8" id="KW-0472">Membrane</keyword>
<evidence type="ECO:0000256" key="4">
    <source>
        <dbReference type="ARBA" id="ARBA00022519"/>
    </source>
</evidence>
<dbReference type="RefSeq" id="WP_268247998.1">
    <property type="nucleotide sequence ID" value="NZ_BMYM01000002.1"/>
</dbReference>
<dbReference type="Proteomes" id="UP000644693">
    <property type="component" value="Unassembled WGS sequence"/>
</dbReference>
<evidence type="ECO:0000256" key="6">
    <source>
        <dbReference type="ARBA" id="ARBA00022679"/>
    </source>
</evidence>
<gene>
    <name evidence="14" type="ORF">GCM10007053_20210</name>
</gene>
<dbReference type="NCBIfam" id="TIGR02193">
    <property type="entry name" value="heptsyl_trn_I"/>
    <property type="match status" value="1"/>
</dbReference>
<evidence type="ECO:0000256" key="10">
    <source>
        <dbReference type="ARBA" id="ARBA00044041"/>
    </source>
</evidence>
<evidence type="ECO:0000256" key="12">
    <source>
        <dbReference type="ARBA" id="ARBA00044330"/>
    </source>
</evidence>
<dbReference type="GO" id="GO:0005886">
    <property type="term" value="C:plasma membrane"/>
    <property type="evidence" value="ECO:0007669"/>
    <property type="project" value="UniProtKB-SubCell"/>
</dbReference>
<dbReference type="GO" id="GO:0009244">
    <property type="term" value="P:lipopolysaccharide core region biosynthetic process"/>
    <property type="evidence" value="ECO:0007669"/>
    <property type="project" value="InterPro"/>
</dbReference>
<evidence type="ECO:0000256" key="7">
    <source>
        <dbReference type="ARBA" id="ARBA00022985"/>
    </source>
</evidence>
<comment type="caution">
    <text evidence="14">The sequence shown here is derived from an EMBL/GenBank/DDBJ whole genome shotgun (WGS) entry which is preliminary data.</text>
</comment>
<evidence type="ECO:0000256" key="2">
    <source>
        <dbReference type="ARBA" id="ARBA00004713"/>
    </source>
</evidence>
<protein>
    <recommendedName>
        <fullName evidence="11">Lipopolysaccharide heptosyltransferase 1</fullName>
        <ecNumber evidence="10">2.4.99.23</ecNumber>
    </recommendedName>
    <alternativeName>
        <fullName evidence="12">ADP-heptose:lipopolysaccharide heptosyltransferase I</fullName>
    </alternativeName>
</protein>
<proteinExistence type="inferred from homology"/>
<dbReference type="Gene3D" id="3.40.50.2000">
    <property type="entry name" value="Glycogen Phosphorylase B"/>
    <property type="match status" value="2"/>
</dbReference>
<dbReference type="Pfam" id="PF01075">
    <property type="entry name" value="Glyco_transf_9"/>
    <property type="match status" value="1"/>
</dbReference>
<evidence type="ECO:0000256" key="3">
    <source>
        <dbReference type="ARBA" id="ARBA00022475"/>
    </source>
</evidence>